<evidence type="ECO:0000259" key="2">
    <source>
        <dbReference type="Pfam" id="PF13966"/>
    </source>
</evidence>
<name>A0A2N9EB15_FAGSY</name>
<evidence type="ECO:0000256" key="1">
    <source>
        <dbReference type="SAM" id="SignalP"/>
    </source>
</evidence>
<dbReference type="Gene3D" id="3.60.10.10">
    <property type="entry name" value="Endonuclease/exonuclease/phosphatase"/>
    <property type="match status" value="1"/>
</dbReference>
<accession>A0A2N9EB15</accession>
<evidence type="ECO:0000313" key="3">
    <source>
        <dbReference type="EMBL" id="SPC76156.1"/>
    </source>
</evidence>
<feature type="chain" id="PRO_5014951645" description="Reverse transcriptase zinc-binding domain-containing protein" evidence="1">
    <location>
        <begin position="17"/>
        <end position="748"/>
    </location>
</feature>
<feature type="domain" description="Reverse transcriptase zinc-binding" evidence="2">
    <location>
        <begin position="498"/>
        <end position="585"/>
    </location>
</feature>
<proteinExistence type="predicted"/>
<dbReference type="InterPro" id="IPR036691">
    <property type="entry name" value="Endo/exonu/phosph_ase_sf"/>
</dbReference>
<dbReference type="SUPFAM" id="SSF56219">
    <property type="entry name" value="DNase I-like"/>
    <property type="match status" value="1"/>
</dbReference>
<feature type="signal peptide" evidence="1">
    <location>
        <begin position="1"/>
        <end position="16"/>
    </location>
</feature>
<dbReference type="InterPro" id="IPR026960">
    <property type="entry name" value="RVT-Znf"/>
</dbReference>
<dbReference type="AlphaFoldDB" id="A0A2N9EB15"/>
<dbReference type="PANTHER" id="PTHR33710">
    <property type="entry name" value="BNAC02G09200D PROTEIN"/>
    <property type="match status" value="1"/>
</dbReference>
<keyword evidence="1" id="KW-0732">Signal</keyword>
<reference evidence="3" key="1">
    <citation type="submission" date="2018-02" db="EMBL/GenBank/DDBJ databases">
        <authorList>
            <person name="Cohen D.B."/>
            <person name="Kent A.D."/>
        </authorList>
    </citation>
    <scope>NUCLEOTIDE SEQUENCE</scope>
</reference>
<sequence>MCLLFLGFVVLRYAELGVLEASIIRTHYINMRALGLNCRGICNAETVQALRNHIKGHHPKIIFLCETKADENRMEKIKNMIEFEKKISIEAKGRAGGICMLWTNSVDIEVIEFNSNMIAVEIIEGTCKWTLVGFYGPPQTAKRKVIWEDLSALLESLKNPWFTWSNKRWGRHAIRERLDRGIASMNWRIAFPEATIFHLGTVKSDHCPLLLDTWPSNESNPRPFRFVAAWTRDHRCADVVEQAWKKNCNEENESLCSIPTPQEIKKVVFEMYDLKAPGPDGLPALFYKKYWDVVGADVVKAVTNFFYSAKMFQEINKSLIVLIPKVPQSFFLQSFKVRPLLPKLVSPCQSAFIPDHWIAENEVIVQEMLHSFKMRKKGLVLKETMQICISYMESNREVKETIISGACYEVGNGMDINVWQDPWVPWLVNYKPKPKDDTIQQNPLMVSSLINHTTHEWEVSKLEELFDLESVEAIKRITLPLQTKPDKLMWTKEPKGNFTVKSMYKASQEYSYNSQGENQWKLIWKLQIQERVKMLLWRIGTNILPTKDLLAQKVGINDSSCPLCGEAEETGVHLFFKCTVARAIWFGSCWGLRTESLQLNSNEDILKLVLKPPPHLSMSINQNLIEPNCTSLIMALTLEAIWHLRNQVVHGEHWNLMEHTHWRCPPNGVIKLNVDAAISKEFTTLVVVARNENGQILNAWAKEHIPCDPLQAEAAALFWAVQLATEKDFKQKGGKWSSSLLGKSCLLP</sequence>
<organism evidence="3">
    <name type="scientific">Fagus sylvatica</name>
    <name type="common">Beechnut</name>
    <dbReference type="NCBI Taxonomy" id="28930"/>
    <lineage>
        <taxon>Eukaryota</taxon>
        <taxon>Viridiplantae</taxon>
        <taxon>Streptophyta</taxon>
        <taxon>Embryophyta</taxon>
        <taxon>Tracheophyta</taxon>
        <taxon>Spermatophyta</taxon>
        <taxon>Magnoliopsida</taxon>
        <taxon>eudicotyledons</taxon>
        <taxon>Gunneridae</taxon>
        <taxon>Pentapetalae</taxon>
        <taxon>rosids</taxon>
        <taxon>fabids</taxon>
        <taxon>Fagales</taxon>
        <taxon>Fagaceae</taxon>
        <taxon>Fagus</taxon>
    </lineage>
</organism>
<dbReference type="Pfam" id="PF13966">
    <property type="entry name" value="zf-RVT"/>
    <property type="match status" value="1"/>
</dbReference>
<dbReference type="PANTHER" id="PTHR33710:SF77">
    <property type="entry name" value="DNASE I-LIKE SUPERFAMILY PROTEIN"/>
    <property type="match status" value="1"/>
</dbReference>
<dbReference type="EMBL" id="OIVN01000202">
    <property type="protein sequence ID" value="SPC76156.1"/>
    <property type="molecule type" value="Genomic_DNA"/>
</dbReference>
<gene>
    <name evidence="3" type="ORF">FSB_LOCUS4038</name>
</gene>
<protein>
    <recommendedName>
        <fullName evidence="2">Reverse transcriptase zinc-binding domain-containing protein</fullName>
    </recommendedName>
</protein>